<evidence type="ECO:0000313" key="3">
    <source>
        <dbReference type="Proteomes" id="UP000199533"/>
    </source>
</evidence>
<dbReference type="Pfam" id="PF13401">
    <property type="entry name" value="AAA_22"/>
    <property type="match status" value="1"/>
</dbReference>
<protein>
    <submittedName>
        <fullName evidence="2">AAA domain-containing protein</fullName>
    </submittedName>
</protein>
<accession>A0A1I4DHQ5</accession>
<dbReference type="InterPro" id="IPR027417">
    <property type="entry name" value="P-loop_NTPase"/>
</dbReference>
<dbReference type="EMBL" id="FOSP01000021">
    <property type="protein sequence ID" value="SFK93042.1"/>
    <property type="molecule type" value="Genomic_DNA"/>
</dbReference>
<dbReference type="OrthoDB" id="14765at2"/>
<name>A0A1I4DHQ5_9PROT</name>
<dbReference type="RefSeq" id="WP_090700788.1">
    <property type="nucleotide sequence ID" value="NZ_FOSP01000021.1"/>
</dbReference>
<organism evidence="2 3">
    <name type="scientific">Nitrosomonas aestuarii</name>
    <dbReference type="NCBI Taxonomy" id="52441"/>
    <lineage>
        <taxon>Bacteria</taxon>
        <taxon>Pseudomonadati</taxon>
        <taxon>Pseudomonadota</taxon>
        <taxon>Betaproteobacteria</taxon>
        <taxon>Nitrosomonadales</taxon>
        <taxon>Nitrosomonadaceae</taxon>
        <taxon>Nitrosomonas</taxon>
    </lineage>
</organism>
<dbReference type="Proteomes" id="UP000199533">
    <property type="component" value="Unassembled WGS sequence"/>
</dbReference>
<dbReference type="GO" id="GO:0016887">
    <property type="term" value="F:ATP hydrolysis activity"/>
    <property type="evidence" value="ECO:0007669"/>
    <property type="project" value="InterPro"/>
</dbReference>
<sequence length="239" mass="26759">MEVKKTKPVREALQLANLLIETDGAAVGEIVGETGTGKTQAAHAVLTEFNGVRICCHEGMTRYQLVARITAGLDIEGPSTRWLELLEKYPHQVGYRPIVIVDEANKLKWQALEVLRYIADECGFAVLLVGTELYERQFSNARTRPLLLQLGRRIGAKRVRMGHLDRADCARFLLHPKFGEVDKEVATRFWTGCRRGNWGEAVELAGECLRLAQVNNTQTLTMGVLEAALNWFANRRDAA</sequence>
<dbReference type="STRING" id="52441.SAMN05216302_102157"/>
<dbReference type="InterPro" id="IPR052026">
    <property type="entry name" value="ExeA_AAA_ATPase_DNA-bind"/>
</dbReference>
<evidence type="ECO:0000259" key="1">
    <source>
        <dbReference type="Pfam" id="PF13401"/>
    </source>
</evidence>
<evidence type="ECO:0000313" key="2">
    <source>
        <dbReference type="EMBL" id="SFK93042.1"/>
    </source>
</evidence>
<dbReference type="SUPFAM" id="SSF52540">
    <property type="entry name" value="P-loop containing nucleoside triphosphate hydrolases"/>
    <property type="match status" value="1"/>
</dbReference>
<dbReference type="Gene3D" id="3.40.50.300">
    <property type="entry name" value="P-loop containing nucleotide triphosphate hydrolases"/>
    <property type="match status" value="1"/>
</dbReference>
<dbReference type="AlphaFoldDB" id="A0A1I4DHQ5"/>
<gene>
    <name evidence="2" type="ORF">SAMN05216302_102157</name>
</gene>
<dbReference type="InterPro" id="IPR049945">
    <property type="entry name" value="AAA_22"/>
</dbReference>
<reference evidence="3" key="1">
    <citation type="submission" date="2016-10" db="EMBL/GenBank/DDBJ databases">
        <authorList>
            <person name="Varghese N."/>
            <person name="Submissions S."/>
        </authorList>
    </citation>
    <scope>NUCLEOTIDE SEQUENCE [LARGE SCALE GENOMIC DNA]</scope>
    <source>
        <strain evidence="3">Nm69</strain>
    </source>
</reference>
<feature type="domain" description="ORC1/DEAH AAA+ ATPase" evidence="1">
    <location>
        <begin position="24"/>
        <end position="132"/>
    </location>
</feature>
<dbReference type="PANTHER" id="PTHR35894:SF1">
    <property type="entry name" value="PHOSPHORIBULOKINASE _ URIDINE KINASE FAMILY"/>
    <property type="match status" value="1"/>
</dbReference>
<keyword evidence="3" id="KW-1185">Reference proteome</keyword>
<proteinExistence type="predicted"/>
<dbReference type="PANTHER" id="PTHR35894">
    <property type="entry name" value="GENERAL SECRETION PATHWAY PROTEIN A-RELATED"/>
    <property type="match status" value="1"/>
</dbReference>